<reference evidence="12" key="1">
    <citation type="submission" date="2018-02" db="EMBL/GenBank/DDBJ databases">
        <authorList>
            <person name="Cohen D.B."/>
            <person name="Kent A.D."/>
        </authorList>
    </citation>
    <scope>NUCLEOTIDE SEQUENCE</scope>
</reference>
<organism evidence="12">
    <name type="scientific">Fagus sylvatica</name>
    <name type="common">Beechnut</name>
    <dbReference type="NCBI Taxonomy" id="28930"/>
    <lineage>
        <taxon>Eukaryota</taxon>
        <taxon>Viridiplantae</taxon>
        <taxon>Streptophyta</taxon>
        <taxon>Embryophyta</taxon>
        <taxon>Tracheophyta</taxon>
        <taxon>Spermatophyta</taxon>
        <taxon>Magnoliopsida</taxon>
        <taxon>eudicotyledons</taxon>
        <taxon>Gunneridae</taxon>
        <taxon>Pentapetalae</taxon>
        <taxon>rosids</taxon>
        <taxon>fabids</taxon>
        <taxon>Fagales</taxon>
        <taxon>Fagaceae</taxon>
        <taxon>Fagus</taxon>
    </lineage>
</organism>
<keyword evidence="3" id="KW-0548">Nucleotidyltransferase</keyword>
<dbReference type="Gene3D" id="4.10.60.10">
    <property type="entry name" value="Zinc finger, CCHC-type"/>
    <property type="match status" value="1"/>
</dbReference>
<evidence type="ECO:0000259" key="10">
    <source>
        <dbReference type="PROSITE" id="PS50158"/>
    </source>
</evidence>
<evidence type="ECO:0000256" key="4">
    <source>
        <dbReference type="ARBA" id="ARBA00022722"/>
    </source>
</evidence>
<keyword evidence="2" id="KW-0808">Transferase</keyword>
<evidence type="ECO:0000259" key="11">
    <source>
        <dbReference type="PROSITE" id="PS50878"/>
    </source>
</evidence>
<keyword evidence="1" id="KW-0645">Protease</keyword>
<dbReference type="Pfam" id="PF17917">
    <property type="entry name" value="RT_RNaseH"/>
    <property type="match status" value="1"/>
</dbReference>
<dbReference type="InterPro" id="IPR041373">
    <property type="entry name" value="RT_RNaseH"/>
</dbReference>
<feature type="compositionally biased region" description="Basic and acidic residues" evidence="9">
    <location>
        <begin position="262"/>
        <end position="297"/>
    </location>
</feature>
<sequence length="987" mass="114120">MSHRSDSSPKGKADNSSFVLQAMQQQFERLNFVLGDGEDEEDLASKVGSGRHRRFRRERGHEGNRGGRDGLDRNLGSIKMKIPSFQGRTDPEVYLEWEKKIDLVFDCHNYSEEKKVKLAVIEFTDYAIIWWDQLVTNRRRNNERPVETWGELKALMRRRFVPSHFYRDLYQKLQNLTQGSRSVEDYHKEMEVAMIRANVEEDREATMARFLSGLNRDIANVIELQHYVEIEDMVHMAMKVERQLKRKGTARYTSVSNTTWKSKWDRNDPAEAKRKTEPPKGKDEGTSNKPKVESQPSRNRDIKCFKCLGSGHIASQCPNRRVMIMRDNGEVMTESEDDSDGMPELVDASDDDGVVYPVTGESLVARRALNTHIKVDDAEQQRENIFHTRCHVNNKWLNDCGEVRVDRQVLVTFSIGKYLDEVLCDVVPMHAGHILLGRPWQYDRRVTHDGFKNMYSFVKGGKTIKLAPLTPSQEFEDVFPEEMPNELPPIRGIEHQIDFVPGGYVRESMSPCAVPVLLVPKKDGTWRMCIDCRAINNITVKYRHPIPRLDDMLDELHGSCIFSKIDLKSGYHQIRMKEGDEWKTAFKTKYGLYEWLVMPFGLTNAPSTFMRLMNHVLHAFIGKFVVVYFDDILVYSKDLNEHIEHLRYVFDVLKCEKLYANFKKCNFCMEKVVFLGYVVSTTGIEVDEEKVKAIKEWPTPKSITKVRSFHGLASFYRRFVKDFSTLVAPLTEHYLILTKAFEIECDASGIGIGAVLMQDRRPIAFFSEKLSGASLKYPTYDKELYALVRALETWQHYLWPREFVIHTDHESLKHLKGQGKLNQRHARWLEYIETFPYVIRYKQGKENIVVDTLSRSLDGQKKAEVGDWVWVHMRKERFPAHRKTKLHPRGDGPFQILEKINDNAYKVDLPGEYKVSATFNVSDLSPFDVGEDSWSNPFEERGNDGNQGGPSLKDPLQVPDGPITRSRAKKIKEAMQGLVQSTWDEAS</sequence>
<feature type="region of interest" description="Disordered" evidence="9">
    <location>
        <begin position="43"/>
        <end position="74"/>
    </location>
</feature>
<dbReference type="GO" id="GO:0006508">
    <property type="term" value="P:proteolysis"/>
    <property type="evidence" value="ECO:0007669"/>
    <property type="project" value="UniProtKB-KW"/>
</dbReference>
<dbReference type="Pfam" id="PF03732">
    <property type="entry name" value="Retrotrans_gag"/>
    <property type="match status" value="1"/>
</dbReference>
<dbReference type="SUPFAM" id="SSF56672">
    <property type="entry name" value="DNA/RNA polymerases"/>
    <property type="match status" value="1"/>
</dbReference>
<dbReference type="GO" id="GO:0008270">
    <property type="term" value="F:zinc ion binding"/>
    <property type="evidence" value="ECO:0007669"/>
    <property type="project" value="UniProtKB-KW"/>
</dbReference>
<dbReference type="InterPro" id="IPR005162">
    <property type="entry name" value="Retrotrans_gag_dom"/>
</dbReference>
<name>A0A2N9GTR7_FAGSY</name>
<dbReference type="PROSITE" id="PS50878">
    <property type="entry name" value="RT_POL"/>
    <property type="match status" value="1"/>
</dbReference>
<keyword evidence="6" id="KW-0378">Hydrolase</keyword>
<dbReference type="EMBL" id="OIVN01002347">
    <property type="protein sequence ID" value="SPD02878.1"/>
    <property type="molecule type" value="Genomic_DNA"/>
</dbReference>
<feature type="region of interest" description="Disordered" evidence="9">
    <location>
        <begin position="932"/>
        <end position="965"/>
    </location>
</feature>
<dbReference type="Pfam" id="PF24626">
    <property type="entry name" value="SH3_Tf2-1"/>
    <property type="match status" value="1"/>
</dbReference>
<dbReference type="InterPro" id="IPR036875">
    <property type="entry name" value="Znf_CCHC_sf"/>
</dbReference>
<dbReference type="FunFam" id="3.10.10.10:FF:000007">
    <property type="entry name" value="Retrovirus-related Pol polyprotein from transposon 17.6-like Protein"/>
    <property type="match status" value="1"/>
</dbReference>
<dbReference type="SMART" id="SM00343">
    <property type="entry name" value="ZnF_C2HC"/>
    <property type="match status" value="1"/>
</dbReference>
<dbReference type="InterPro" id="IPR056924">
    <property type="entry name" value="SH3_Tf2-1"/>
</dbReference>
<evidence type="ECO:0000256" key="7">
    <source>
        <dbReference type="ARBA" id="ARBA00022918"/>
    </source>
</evidence>
<dbReference type="InterPro" id="IPR043128">
    <property type="entry name" value="Rev_trsase/Diguanyl_cyclase"/>
</dbReference>
<protein>
    <recommendedName>
        <fullName evidence="13">Reverse transcriptase</fullName>
    </recommendedName>
</protein>
<gene>
    <name evidence="12" type="ORF">FSB_LOCUS30760</name>
</gene>
<feature type="domain" description="CCHC-type" evidence="10">
    <location>
        <begin position="303"/>
        <end position="319"/>
    </location>
</feature>
<dbReference type="PANTHER" id="PTHR35046">
    <property type="entry name" value="ZINC KNUCKLE (CCHC-TYPE) FAMILY PROTEIN"/>
    <property type="match status" value="1"/>
</dbReference>
<keyword evidence="8" id="KW-0862">Zinc</keyword>
<dbReference type="Gene3D" id="3.30.70.270">
    <property type="match status" value="2"/>
</dbReference>
<dbReference type="CDD" id="cd01647">
    <property type="entry name" value="RT_LTR"/>
    <property type="match status" value="1"/>
</dbReference>
<feature type="compositionally biased region" description="Basic and acidic residues" evidence="9">
    <location>
        <begin position="59"/>
        <end position="72"/>
    </location>
</feature>
<evidence type="ECO:0000256" key="5">
    <source>
        <dbReference type="ARBA" id="ARBA00022759"/>
    </source>
</evidence>
<dbReference type="CDD" id="cd09274">
    <property type="entry name" value="RNase_HI_RT_Ty3"/>
    <property type="match status" value="1"/>
</dbReference>
<dbReference type="GO" id="GO:0003964">
    <property type="term" value="F:RNA-directed DNA polymerase activity"/>
    <property type="evidence" value="ECO:0007669"/>
    <property type="project" value="UniProtKB-KW"/>
</dbReference>
<evidence type="ECO:0000256" key="9">
    <source>
        <dbReference type="SAM" id="MobiDB-lite"/>
    </source>
</evidence>
<evidence type="ECO:0000256" key="8">
    <source>
        <dbReference type="PROSITE-ProRule" id="PRU00047"/>
    </source>
</evidence>
<evidence type="ECO:0000313" key="12">
    <source>
        <dbReference type="EMBL" id="SPD02878.1"/>
    </source>
</evidence>
<evidence type="ECO:0000256" key="2">
    <source>
        <dbReference type="ARBA" id="ARBA00022679"/>
    </source>
</evidence>
<evidence type="ECO:0000256" key="1">
    <source>
        <dbReference type="ARBA" id="ARBA00022670"/>
    </source>
</evidence>
<dbReference type="InterPro" id="IPR000477">
    <property type="entry name" value="RT_dom"/>
</dbReference>
<dbReference type="PROSITE" id="PS50158">
    <property type="entry name" value="ZF_CCHC"/>
    <property type="match status" value="1"/>
</dbReference>
<dbReference type="AlphaFoldDB" id="A0A2N9GTR7"/>
<dbReference type="GO" id="GO:0008233">
    <property type="term" value="F:peptidase activity"/>
    <property type="evidence" value="ECO:0007669"/>
    <property type="project" value="UniProtKB-KW"/>
</dbReference>
<keyword evidence="7" id="KW-0695">RNA-directed DNA polymerase</keyword>
<dbReference type="Gene3D" id="3.10.10.10">
    <property type="entry name" value="HIV Type 1 Reverse Transcriptase, subunit A, domain 1"/>
    <property type="match status" value="1"/>
</dbReference>
<keyword evidence="8" id="KW-0479">Metal-binding</keyword>
<feature type="domain" description="Reverse transcriptase" evidence="11">
    <location>
        <begin position="500"/>
        <end position="679"/>
    </location>
</feature>
<evidence type="ECO:0000256" key="3">
    <source>
        <dbReference type="ARBA" id="ARBA00022695"/>
    </source>
</evidence>
<keyword evidence="8" id="KW-0863">Zinc-finger</keyword>
<dbReference type="GO" id="GO:0004519">
    <property type="term" value="F:endonuclease activity"/>
    <property type="evidence" value="ECO:0007669"/>
    <property type="project" value="UniProtKB-KW"/>
</dbReference>
<dbReference type="InterPro" id="IPR043502">
    <property type="entry name" value="DNA/RNA_pol_sf"/>
</dbReference>
<keyword evidence="4" id="KW-0540">Nuclease</keyword>
<keyword evidence="5" id="KW-0255">Endonuclease</keyword>
<proteinExistence type="predicted"/>
<accession>A0A2N9GTR7</accession>
<evidence type="ECO:0008006" key="13">
    <source>
        <dbReference type="Google" id="ProtNLM"/>
    </source>
</evidence>
<dbReference type="PANTHER" id="PTHR35046:SF9">
    <property type="entry name" value="RNA-DIRECTED DNA POLYMERASE"/>
    <property type="match status" value="1"/>
</dbReference>
<dbReference type="InterPro" id="IPR001878">
    <property type="entry name" value="Znf_CCHC"/>
</dbReference>
<feature type="compositionally biased region" description="Basic residues" evidence="9">
    <location>
        <begin position="49"/>
        <end position="58"/>
    </location>
</feature>
<evidence type="ECO:0000256" key="6">
    <source>
        <dbReference type="ARBA" id="ARBA00022801"/>
    </source>
</evidence>
<dbReference type="GO" id="GO:0003676">
    <property type="term" value="F:nucleic acid binding"/>
    <property type="evidence" value="ECO:0007669"/>
    <property type="project" value="InterPro"/>
</dbReference>
<feature type="compositionally biased region" description="Polar residues" evidence="9">
    <location>
        <begin position="251"/>
        <end position="261"/>
    </location>
</feature>
<feature type="region of interest" description="Disordered" evidence="9">
    <location>
        <begin position="245"/>
        <end position="297"/>
    </location>
</feature>
<dbReference type="Pfam" id="PF00078">
    <property type="entry name" value="RVT_1"/>
    <property type="match status" value="1"/>
</dbReference>
<dbReference type="SUPFAM" id="SSF57756">
    <property type="entry name" value="Retrovirus zinc finger-like domains"/>
    <property type="match status" value="1"/>
</dbReference>